<protein>
    <submittedName>
        <fullName evidence="1">Cyclase family protein</fullName>
    </submittedName>
</protein>
<dbReference type="Gene3D" id="3.50.30.50">
    <property type="entry name" value="Putative cyclase"/>
    <property type="match status" value="1"/>
</dbReference>
<evidence type="ECO:0000313" key="2">
    <source>
        <dbReference type="Proteomes" id="UP000320048"/>
    </source>
</evidence>
<dbReference type="InterPro" id="IPR007325">
    <property type="entry name" value="KFase/CYL"/>
</dbReference>
<name>A0A537J2X2_9BACT</name>
<comment type="caution">
    <text evidence="1">The sequence shown here is derived from an EMBL/GenBank/DDBJ whole genome shotgun (WGS) entry which is preliminary data.</text>
</comment>
<dbReference type="InterPro" id="IPR037175">
    <property type="entry name" value="KFase_sf"/>
</dbReference>
<organism evidence="1 2">
    <name type="scientific">Candidatus Segetimicrobium genomatis</name>
    <dbReference type="NCBI Taxonomy" id="2569760"/>
    <lineage>
        <taxon>Bacteria</taxon>
        <taxon>Bacillati</taxon>
        <taxon>Candidatus Sysuimicrobiota</taxon>
        <taxon>Candidatus Sysuimicrobiia</taxon>
        <taxon>Candidatus Sysuimicrobiales</taxon>
        <taxon>Candidatus Segetimicrobiaceae</taxon>
        <taxon>Candidatus Segetimicrobium</taxon>
    </lineage>
</organism>
<dbReference type="Proteomes" id="UP000320048">
    <property type="component" value="Unassembled WGS sequence"/>
</dbReference>
<dbReference type="PANTHER" id="PTHR31118:SF12">
    <property type="entry name" value="CYCLASE-LIKE PROTEIN 2"/>
    <property type="match status" value="1"/>
</dbReference>
<reference evidence="1 2" key="1">
    <citation type="journal article" date="2019" name="Nat. Microbiol.">
        <title>Mediterranean grassland soil C-N compound turnover is dependent on rainfall and depth, and is mediated by genomically divergent microorganisms.</title>
        <authorList>
            <person name="Diamond S."/>
            <person name="Andeer P.F."/>
            <person name="Li Z."/>
            <person name="Crits-Christoph A."/>
            <person name="Burstein D."/>
            <person name="Anantharaman K."/>
            <person name="Lane K.R."/>
            <person name="Thomas B.C."/>
            <person name="Pan C."/>
            <person name="Northen T.R."/>
            <person name="Banfield J.F."/>
        </authorList>
    </citation>
    <scope>NUCLEOTIDE SEQUENCE [LARGE SCALE GENOMIC DNA]</scope>
    <source>
        <strain evidence="1">NP_7</strain>
    </source>
</reference>
<dbReference type="PANTHER" id="PTHR31118">
    <property type="entry name" value="CYCLASE-LIKE PROTEIN 2"/>
    <property type="match status" value="1"/>
</dbReference>
<dbReference type="SUPFAM" id="SSF102198">
    <property type="entry name" value="Putative cyclase"/>
    <property type="match status" value="1"/>
</dbReference>
<dbReference type="EMBL" id="VBAO01000419">
    <property type="protein sequence ID" value="TMI77904.1"/>
    <property type="molecule type" value="Genomic_DNA"/>
</dbReference>
<dbReference type="GO" id="GO:0019441">
    <property type="term" value="P:L-tryptophan catabolic process to kynurenine"/>
    <property type="evidence" value="ECO:0007669"/>
    <property type="project" value="InterPro"/>
</dbReference>
<sequence length="202" mass="22242">MFDSSTRSTSGYQAVDDCCILQNHLGTHVDAPRHYNPETGLAIHQIPLEHLVTHAVVLDLRHKSARSEITVTDLEQAMTSANENVGPTEGVLLHVGVGKKYRTWTNEQWWESEYGQAPYLGAEGVQWLLGKQISILGIDAIAPDAPGDRPAHRILLRDHNIPIIENLCNLEKLSRPRVLLVALPPKVVGASGFPVRAVAIEE</sequence>
<dbReference type="Pfam" id="PF04199">
    <property type="entry name" value="Cyclase"/>
    <property type="match status" value="1"/>
</dbReference>
<gene>
    <name evidence="1" type="ORF">E6H04_13380</name>
</gene>
<evidence type="ECO:0000313" key="1">
    <source>
        <dbReference type="EMBL" id="TMI77904.1"/>
    </source>
</evidence>
<proteinExistence type="predicted"/>
<dbReference type="AlphaFoldDB" id="A0A537J2X2"/>
<accession>A0A537J2X2</accession>
<dbReference type="GO" id="GO:0004061">
    <property type="term" value="F:arylformamidase activity"/>
    <property type="evidence" value="ECO:0007669"/>
    <property type="project" value="InterPro"/>
</dbReference>